<accession>A0A9X2KIM3</accession>
<feature type="transmembrane region" description="Helical" evidence="7">
    <location>
        <begin position="409"/>
        <end position="427"/>
    </location>
</feature>
<dbReference type="PROSITE" id="PS50850">
    <property type="entry name" value="MFS"/>
    <property type="match status" value="1"/>
</dbReference>
<dbReference type="InterPro" id="IPR011701">
    <property type="entry name" value="MFS"/>
</dbReference>
<sequence length="439" mass="45715">MSAGTGQTSATASGPDAGRAGTAPDGAARNGTARNGTARSRKLGWALTALTVFMVGDGMETAFLSPYLDALGFDAGRVALLWSAYGASAAIAAWAAGALAQAWGAKRVIMTGAAIWLAMHVVFLVFGVSVGNYSLMLLSFTVRGAGYAMFAFGFLVWVNDEADPRTLHKSVGWYWFAYALGLGVVSSYVAGFTLPVIGQLGTLWLALAFVAAGSAVALFKVPGAVRRRVPLAESLGALVKGITVVRDHPRVGIGGVVRVINTTSFYAFVAFLTTYMVRQIGFSDTEWQLIWGTMLFANVLANIVAGYGAHYLGPRQIITWAGGFGCFVTVLALYFVPTWIGPNFWVTIAIAVLYGLALGMFVPLSALIPQLAGASKGSAIAVLNLGAGASQLVGPLLAALVPALGMTPVVWVIAVLYLVGMVLTQFLKQPTTSGAPSAA</sequence>
<feature type="transmembrane region" description="Helical" evidence="7">
    <location>
        <begin position="380"/>
        <end position="403"/>
    </location>
</feature>
<evidence type="ECO:0000256" key="2">
    <source>
        <dbReference type="ARBA" id="ARBA00022475"/>
    </source>
</evidence>
<protein>
    <submittedName>
        <fullName evidence="9">RbtT/DalT/CsbX family MFS transporter</fullName>
    </submittedName>
</protein>
<evidence type="ECO:0000256" key="4">
    <source>
        <dbReference type="ARBA" id="ARBA00022989"/>
    </source>
</evidence>
<name>A0A9X2KIM3_9MICC</name>
<dbReference type="InterPro" id="IPR004748">
    <property type="entry name" value="Polyol_permease-like"/>
</dbReference>
<feature type="transmembrane region" description="Helical" evidence="7">
    <location>
        <begin position="108"/>
        <end position="129"/>
    </location>
</feature>
<feature type="transmembrane region" description="Helical" evidence="7">
    <location>
        <begin position="317"/>
        <end position="337"/>
    </location>
</feature>
<keyword evidence="3 7" id="KW-0812">Transmembrane</keyword>
<dbReference type="SUPFAM" id="SSF103473">
    <property type="entry name" value="MFS general substrate transporter"/>
    <property type="match status" value="1"/>
</dbReference>
<comment type="subcellular location">
    <subcellularLocation>
        <location evidence="1">Cell membrane</location>
        <topology evidence="1">Multi-pass membrane protein</topology>
    </subcellularLocation>
</comment>
<keyword evidence="10" id="KW-1185">Reference proteome</keyword>
<dbReference type="InterPro" id="IPR036259">
    <property type="entry name" value="MFS_trans_sf"/>
</dbReference>
<dbReference type="GO" id="GO:0005886">
    <property type="term" value="C:plasma membrane"/>
    <property type="evidence" value="ECO:0007669"/>
    <property type="project" value="UniProtKB-SubCell"/>
</dbReference>
<dbReference type="NCBIfam" id="TIGR00897">
    <property type="entry name" value="2A0118"/>
    <property type="match status" value="1"/>
</dbReference>
<organism evidence="9 10">
    <name type="scientific">Rothia santali</name>
    <dbReference type="NCBI Taxonomy" id="2949643"/>
    <lineage>
        <taxon>Bacteria</taxon>
        <taxon>Bacillati</taxon>
        <taxon>Actinomycetota</taxon>
        <taxon>Actinomycetes</taxon>
        <taxon>Micrococcales</taxon>
        <taxon>Micrococcaceae</taxon>
        <taxon>Rothia</taxon>
    </lineage>
</organism>
<keyword evidence="2" id="KW-1003">Cell membrane</keyword>
<dbReference type="AlphaFoldDB" id="A0A9X2KIM3"/>
<dbReference type="GO" id="GO:0022857">
    <property type="term" value="F:transmembrane transporter activity"/>
    <property type="evidence" value="ECO:0007669"/>
    <property type="project" value="InterPro"/>
</dbReference>
<feature type="transmembrane region" description="Helical" evidence="7">
    <location>
        <begin position="79"/>
        <end position="96"/>
    </location>
</feature>
<feature type="transmembrane region" description="Helical" evidence="7">
    <location>
        <begin position="343"/>
        <end position="368"/>
    </location>
</feature>
<keyword evidence="5 7" id="KW-0472">Membrane</keyword>
<gene>
    <name evidence="9" type="ORF">NBM05_10390</name>
</gene>
<proteinExistence type="predicted"/>
<evidence type="ECO:0000256" key="6">
    <source>
        <dbReference type="SAM" id="MobiDB-lite"/>
    </source>
</evidence>
<feature type="compositionally biased region" description="Polar residues" evidence="6">
    <location>
        <begin position="1"/>
        <end position="12"/>
    </location>
</feature>
<feature type="transmembrane region" description="Helical" evidence="7">
    <location>
        <begin position="256"/>
        <end position="277"/>
    </location>
</feature>
<evidence type="ECO:0000256" key="5">
    <source>
        <dbReference type="ARBA" id="ARBA00023136"/>
    </source>
</evidence>
<reference evidence="9" key="1">
    <citation type="submission" date="2022-06" db="EMBL/GenBank/DDBJ databases">
        <title>Rothia sp. isolated from sandalwood seedling.</title>
        <authorList>
            <person name="Tuikhar N."/>
            <person name="Kirdat K."/>
            <person name="Thorat V."/>
            <person name="Swetha P."/>
            <person name="Padma S."/>
            <person name="Sundararaj R."/>
            <person name="Yadav A."/>
        </authorList>
    </citation>
    <scope>NUCLEOTIDE SEQUENCE</scope>
    <source>
        <strain evidence="9">AR01</strain>
    </source>
</reference>
<evidence type="ECO:0000256" key="7">
    <source>
        <dbReference type="SAM" id="Phobius"/>
    </source>
</evidence>
<evidence type="ECO:0000256" key="1">
    <source>
        <dbReference type="ARBA" id="ARBA00004651"/>
    </source>
</evidence>
<feature type="transmembrane region" description="Helical" evidence="7">
    <location>
        <begin position="289"/>
        <end position="310"/>
    </location>
</feature>
<evidence type="ECO:0000313" key="10">
    <source>
        <dbReference type="Proteomes" id="UP001139502"/>
    </source>
</evidence>
<feature type="domain" description="Major facilitator superfamily (MFS) profile" evidence="8">
    <location>
        <begin position="37"/>
        <end position="432"/>
    </location>
</feature>
<dbReference type="Gene3D" id="1.20.1250.20">
    <property type="entry name" value="MFS general substrate transporter like domains"/>
    <property type="match status" value="2"/>
</dbReference>
<feature type="transmembrane region" description="Helical" evidence="7">
    <location>
        <begin position="196"/>
        <end position="219"/>
    </location>
</feature>
<evidence type="ECO:0000313" key="9">
    <source>
        <dbReference type="EMBL" id="MCP3426398.1"/>
    </source>
</evidence>
<dbReference type="InterPro" id="IPR020846">
    <property type="entry name" value="MFS_dom"/>
</dbReference>
<feature type="region of interest" description="Disordered" evidence="6">
    <location>
        <begin position="1"/>
        <end position="35"/>
    </location>
</feature>
<dbReference type="Proteomes" id="UP001139502">
    <property type="component" value="Unassembled WGS sequence"/>
</dbReference>
<dbReference type="Pfam" id="PF07690">
    <property type="entry name" value="MFS_1"/>
    <property type="match status" value="1"/>
</dbReference>
<feature type="transmembrane region" description="Helical" evidence="7">
    <location>
        <begin position="135"/>
        <end position="159"/>
    </location>
</feature>
<evidence type="ECO:0000256" key="3">
    <source>
        <dbReference type="ARBA" id="ARBA00022692"/>
    </source>
</evidence>
<dbReference type="PANTHER" id="PTHR23513:SF6">
    <property type="entry name" value="MAJOR FACILITATOR SUPERFAMILY ASSOCIATED DOMAIN-CONTAINING PROTEIN"/>
    <property type="match status" value="1"/>
</dbReference>
<dbReference type="RefSeq" id="WP_254167031.1">
    <property type="nucleotide sequence ID" value="NZ_JANAFB010000024.1"/>
</dbReference>
<dbReference type="EMBL" id="JANAFB010000024">
    <property type="protein sequence ID" value="MCP3426398.1"/>
    <property type="molecule type" value="Genomic_DNA"/>
</dbReference>
<evidence type="ECO:0000259" key="8">
    <source>
        <dbReference type="PROSITE" id="PS50850"/>
    </source>
</evidence>
<keyword evidence="4 7" id="KW-1133">Transmembrane helix</keyword>
<comment type="caution">
    <text evidence="9">The sequence shown here is derived from an EMBL/GenBank/DDBJ whole genome shotgun (WGS) entry which is preliminary data.</text>
</comment>
<feature type="transmembrane region" description="Helical" evidence="7">
    <location>
        <begin position="43"/>
        <end position="67"/>
    </location>
</feature>
<feature type="transmembrane region" description="Helical" evidence="7">
    <location>
        <begin position="171"/>
        <end position="190"/>
    </location>
</feature>
<dbReference type="PANTHER" id="PTHR23513">
    <property type="entry name" value="INTEGRAL MEMBRANE EFFLUX PROTEIN-RELATED"/>
    <property type="match status" value="1"/>
</dbReference>